<keyword evidence="2" id="KW-0596">Phosphopantetheine</keyword>
<feature type="domain" description="Carrier" evidence="5">
    <location>
        <begin position="1706"/>
        <end position="1783"/>
    </location>
</feature>
<feature type="domain" description="Carrier" evidence="5">
    <location>
        <begin position="3863"/>
        <end position="3939"/>
    </location>
</feature>
<evidence type="ECO:0000256" key="4">
    <source>
        <dbReference type="ARBA" id="ARBA00022598"/>
    </source>
</evidence>
<dbReference type="GO" id="GO:0031169">
    <property type="term" value="P:ferrichrome biosynthetic process"/>
    <property type="evidence" value="ECO:0007669"/>
    <property type="project" value="UniProtKB-ARBA"/>
</dbReference>
<dbReference type="Gene3D" id="3.30.300.30">
    <property type="match status" value="4"/>
</dbReference>
<evidence type="ECO:0000256" key="1">
    <source>
        <dbReference type="ARBA" id="ARBA00004924"/>
    </source>
</evidence>
<dbReference type="InterPro" id="IPR010071">
    <property type="entry name" value="AA_adenyl_dom"/>
</dbReference>
<dbReference type="GO" id="GO:0043041">
    <property type="term" value="P:amino acid activation for nonribosomal peptide biosynthetic process"/>
    <property type="evidence" value="ECO:0007669"/>
    <property type="project" value="TreeGrafter"/>
</dbReference>
<dbReference type="NCBIfam" id="NF003417">
    <property type="entry name" value="PRK04813.1"/>
    <property type="match status" value="4"/>
</dbReference>
<keyword evidence="3" id="KW-0597">Phosphoprotein</keyword>
<dbReference type="GO" id="GO:0031177">
    <property type="term" value="F:phosphopantetheine binding"/>
    <property type="evidence" value="ECO:0007669"/>
    <property type="project" value="InterPro"/>
</dbReference>
<reference evidence="6" key="1">
    <citation type="submission" date="2023-03" db="EMBL/GenBank/DDBJ databases">
        <title>Near-Complete genome sequence of Lipomyces tetrasporous NRRL Y-64009, an oleaginous yeast capable of growing on lignocellulosic hydrolysates.</title>
        <authorList>
            <consortium name="Lawrence Berkeley National Laboratory"/>
            <person name="Jagtap S.S."/>
            <person name="Liu J.-J."/>
            <person name="Walukiewicz H.E."/>
            <person name="Pangilinan J."/>
            <person name="Lipzen A."/>
            <person name="Ahrendt S."/>
            <person name="Koriabine M."/>
            <person name="Cobaugh K."/>
            <person name="Salamov A."/>
            <person name="Yoshinaga Y."/>
            <person name="Ng V."/>
            <person name="Daum C."/>
            <person name="Grigoriev I.V."/>
            <person name="Slininger P.J."/>
            <person name="Dien B.S."/>
            <person name="Jin Y.-S."/>
            <person name="Rao C.V."/>
        </authorList>
    </citation>
    <scope>NUCLEOTIDE SEQUENCE</scope>
    <source>
        <strain evidence="6">NRRL Y-64009</strain>
    </source>
</reference>
<dbReference type="InterPro" id="IPR001242">
    <property type="entry name" value="Condensation_dom"/>
</dbReference>
<dbReference type="GO" id="GO:0010106">
    <property type="term" value="P:cellular response to iron ion starvation"/>
    <property type="evidence" value="ECO:0007669"/>
    <property type="project" value="UniProtKB-ARBA"/>
</dbReference>
<dbReference type="Pfam" id="PF00668">
    <property type="entry name" value="Condensation"/>
    <property type="match status" value="5"/>
</dbReference>
<dbReference type="InterPro" id="IPR042099">
    <property type="entry name" value="ANL_N_sf"/>
</dbReference>
<dbReference type="PANTHER" id="PTHR45527:SF1">
    <property type="entry name" value="FATTY ACID SYNTHASE"/>
    <property type="match status" value="1"/>
</dbReference>
<dbReference type="Gene3D" id="3.30.559.10">
    <property type="entry name" value="Chloramphenicol acetyltransferase-like domain"/>
    <property type="match status" value="6"/>
</dbReference>
<dbReference type="SUPFAM" id="SSF56801">
    <property type="entry name" value="Acetyl-CoA synthetase-like"/>
    <property type="match status" value="4"/>
</dbReference>
<evidence type="ECO:0000313" key="6">
    <source>
        <dbReference type="EMBL" id="KAJ8098285.1"/>
    </source>
</evidence>
<dbReference type="PROSITE" id="PS50075">
    <property type="entry name" value="CARRIER"/>
    <property type="match status" value="5"/>
</dbReference>
<name>A0AAD7QMW6_9ASCO</name>
<dbReference type="Pfam" id="PF00550">
    <property type="entry name" value="PP-binding"/>
    <property type="match status" value="6"/>
</dbReference>
<dbReference type="GO" id="GO:0016874">
    <property type="term" value="F:ligase activity"/>
    <property type="evidence" value="ECO:0007669"/>
    <property type="project" value="UniProtKB-KW"/>
</dbReference>
<dbReference type="PROSITE" id="PS00012">
    <property type="entry name" value="PHOSPHOPANTETHEINE"/>
    <property type="match status" value="5"/>
</dbReference>
<keyword evidence="4" id="KW-0436">Ligase</keyword>
<dbReference type="InterPro" id="IPR020845">
    <property type="entry name" value="AMP-binding_CS"/>
</dbReference>
<feature type="domain" description="Carrier" evidence="5">
    <location>
        <begin position="5144"/>
        <end position="5217"/>
    </location>
</feature>
<dbReference type="InterPro" id="IPR036736">
    <property type="entry name" value="ACP-like_sf"/>
</dbReference>
<dbReference type="InterPro" id="IPR006162">
    <property type="entry name" value="Ppantetheine_attach_site"/>
</dbReference>
<dbReference type="CDD" id="cd05930">
    <property type="entry name" value="A_NRPS"/>
    <property type="match status" value="1"/>
</dbReference>
<dbReference type="SUPFAM" id="SSF47336">
    <property type="entry name" value="ACP-like"/>
    <property type="match status" value="5"/>
</dbReference>
<dbReference type="CDD" id="cd05918">
    <property type="entry name" value="A_NRPS_SidN3_like"/>
    <property type="match status" value="2"/>
</dbReference>
<comment type="pathway">
    <text evidence="1">Siderophore biosynthesis.</text>
</comment>
<comment type="caution">
    <text evidence="6">The sequence shown here is derived from an EMBL/GenBank/DDBJ whole genome shotgun (WGS) entry which is preliminary data.</text>
</comment>
<dbReference type="Proteomes" id="UP001217417">
    <property type="component" value="Unassembled WGS sequence"/>
</dbReference>
<dbReference type="RefSeq" id="XP_056041735.1">
    <property type="nucleotide sequence ID" value="XM_056185730.1"/>
</dbReference>
<evidence type="ECO:0000256" key="2">
    <source>
        <dbReference type="ARBA" id="ARBA00022450"/>
    </source>
</evidence>
<dbReference type="PANTHER" id="PTHR45527">
    <property type="entry name" value="NONRIBOSOMAL PEPTIDE SYNTHETASE"/>
    <property type="match status" value="1"/>
</dbReference>
<dbReference type="InterPro" id="IPR020806">
    <property type="entry name" value="PKS_PP-bd"/>
</dbReference>
<dbReference type="FunFam" id="3.40.50.980:FF:000001">
    <property type="entry name" value="Non-ribosomal peptide synthetase"/>
    <property type="match status" value="1"/>
</dbReference>
<dbReference type="InterPro" id="IPR023213">
    <property type="entry name" value="CAT-like_dom_sf"/>
</dbReference>
<evidence type="ECO:0000259" key="5">
    <source>
        <dbReference type="PROSITE" id="PS50075"/>
    </source>
</evidence>
<dbReference type="Gene3D" id="3.40.50.12780">
    <property type="entry name" value="N-terminal domain of ligase-like"/>
    <property type="match status" value="4"/>
</dbReference>
<dbReference type="FunFam" id="3.40.50.12780:FF:000024">
    <property type="entry name" value="Nonribosomal siderophore peptide synthase SidC"/>
    <property type="match status" value="2"/>
</dbReference>
<feature type="domain" description="Carrier" evidence="5">
    <location>
        <begin position="4406"/>
        <end position="4479"/>
    </location>
</feature>
<dbReference type="EMBL" id="JARPMG010000009">
    <property type="protein sequence ID" value="KAJ8098285.1"/>
    <property type="molecule type" value="Genomic_DNA"/>
</dbReference>
<dbReference type="InterPro" id="IPR045851">
    <property type="entry name" value="AMP-bd_C_sf"/>
</dbReference>
<evidence type="ECO:0000313" key="7">
    <source>
        <dbReference type="Proteomes" id="UP001217417"/>
    </source>
</evidence>
<proteinExistence type="predicted"/>
<dbReference type="FunFam" id="3.30.300.30:FF:000015">
    <property type="entry name" value="Nonribosomal peptide synthase SidD"/>
    <property type="match status" value="1"/>
</dbReference>
<dbReference type="SUPFAM" id="SSF52777">
    <property type="entry name" value="CoA-dependent acyltransferases"/>
    <property type="match status" value="12"/>
</dbReference>
<gene>
    <name evidence="6" type="ORF">POJ06DRAFT_226351</name>
</gene>
<dbReference type="Pfam" id="PF00501">
    <property type="entry name" value="AMP-binding"/>
    <property type="match status" value="4"/>
</dbReference>
<dbReference type="Gene3D" id="1.10.1200.10">
    <property type="entry name" value="ACP-like"/>
    <property type="match status" value="5"/>
</dbReference>
<feature type="domain" description="Carrier" evidence="5">
    <location>
        <begin position="2783"/>
        <end position="2859"/>
    </location>
</feature>
<dbReference type="GeneID" id="80880896"/>
<dbReference type="GO" id="GO:0005737">
    <property type="term" value="C:cytoplasm"/>
    <property type="evidence" value="ECO:0007669"/>
    <property type="project" value="TreeGrafter"/>
</dbReference>
<sequence length="5661" mass="629312">MTDPVILTAFPRLLHTVQDADLIYATYSESFTVDNAFRHRDELIRAWGHLLHGYTLEPVVTFLVVDESATTAVAYDSSTRTLETHDVPGHIDVKLGTGIGFVAGNLPALPVSVNLNADVLSLKLSRADFPAEFGKILMSQLSAIVKHGTGKDSLREVDSLSVLNCPSTMVDGPVLLHHLPDLTKSSTALEFLNKDDSVSTMTYDDLNRLSSILARKIYTKSATGSKIIPILIPQSPAMYVGVLGVLRAGKAFSPLDPENTPRDRIQFVLADTDADIVLVSSESAGLVVGMGVKPVVVELEELKGEEYDGFEDCNVIGDDVTKIGRCMDRNALISDRYTSGSTGRPKGVLVTHTNATQAILAHTFVPQFKRFLNFASLTFDVSVLEIFFPWYRRVTLVSAHRLLLLSDLTYVINRMRADSVELTPAVASLLKHDEVPTLRVVMTIGEKLTSSVIQQFGTPGLLYNTYGPTEATIQCTAAVGGTSENFLEADIGVPLKTTGTIIADSGCQDQIRPLPIGWAGELVVTGFQVANGYLNRPELTESAFLNDDCYGRCYRTGDLGRILPNGRIIFIGRVFDGQVKIRGRRIELGEIEHACGRGAVACIIQSKIFVATDGDVDHTRRSAGRILPGYMLPYDILHIDKMPLLASGKTDRKRIHDYVERKLAGRTAFDDLSETYASVLESTLAEAVKEVVGTLPRPEISLRSIGVDSVGAMRVVSQVRRILGPGISISVADVLVKDTIRQLSGLGSGEASERLAVEPIRNLRSQYASELGLLLSDDTIGVYPTTPLQQSMLFESMRDPRLYSNYVQFIVRNVTSSDRIIDGIRHVIDNNEILRTGFLPTGDDLAFVQLVYADSRHLKIFDKFLDKFMFQDTRFPPLGIRVTQREDGAWIVCVVIHHALYDGWAFDMFLQQLENAIFEEPAAENHVQFREIMPYISDAEDNNVNFWRDYLKNAVAECLPKLMPSREPMADFADKISVDLKMSSAVIGHATKKFKFTAQSVFQLAWAEVLSDIAVADNQGSVDVVFGTLISRRIALTAVGLDSAIGPMITTLPFRVSHPSSGKTIAAVLQQLSANAILVMQHSDSRFSEIMKLLSCNGTRTSFSANLGSLFVWQQSVSQQCQNIAMADSLDRLEFEVLLEVEPSDEQVRIALTYHTSKLAKPHAEILLRQVESLTKFIVKSPEADISTLRSVVYDVGALAIANPHPRDLNQRKISAMDLFDFNCTNIAVQLLQENDSIRQIGYQDLHQISQGYAAMLRERGIGPGDIVGVIIPKSMELYAIILALWTLGAVYVPVDISTPVARVNSIMQQAQATLCCVTKPISGLELEFEIPDYSTMPKCVDRQRVETLPSDIAYVIFTSGSTGRPKGIRVSHNSLVNNILQLSELYPAPQQGSTMLQFSSIGFDVSIFEIVYSLHHRMTLVSAPKEVMLPRLSEIINDYSVTHLSMTANVVSLLNPALVEKVECTVLAGESITSAGLKFWERLPAIVIDAYGPSEMTNVCTAFIDKKLGDDLENIGLPFPNTSCFILEQGSTRILPIGAVGELTFGGHQVAAGYLNSPELTAEKFVNLGDYGTVYRTGDRARMIADGSIIFLGRMDQQVKVRGQRVELDEINVVASGVADVQQCVTIVVEERLVSFILAVAEYDSCLEVIVREALEAVLPAYMVPSDIIFIPKMPLNANGKVDTGALITRLLEEGDNTVDDLVTQVGTYQERVLADIFAESVRNVSRDQIRLGIPLFRYGLDSVSAIRFIGRLRKKGYSLAISDIMNNATIRTVVQSHNSKRFVRDTSAGAKKIKGFASEVRYWVTSAGVDLSKVESILPCTAMQEALLGSKEPYTNSFLLKLADNVDLVRLKLAWESVAATREILRTTFVDVGQNSMRRSYAQIIVRPNQLQWRYVEYKENIEIADFLQSMKVTMGPASCPYLLSIFASASRYLCVSMHHALFDGYALDLLLLDVIQSYNGQSIPRRTSLCSAIENIESGDTSRGASIFADMLRGHDGISFPKLLTSTVSEVPILVCNAKLCSRNSLSAFEVAVKESGSAVCPIVQTAWAKLLSLITGTDDVVFGSIASGRGTFPGSDDVVGPIFYSYPVRSKISAASTNAEIIREMEQLDKESKKYPFTPIRDILKKVALEHPGAQSLFDTMLILQYSQTDRSGLENEIWECVDESNDIGGLSVILDIRRKQEPDVLEYCLQYQRSLLDESQAKLILDTFDLILDDTTRRLQARVLDFCTHTELKLSLSPDPIRLQSQGFKYLHSAFEINSIVLPNHTALEFLHDDGRVESWSYRELNNEADQLARYLCQVCDVEVEDSVPICVSKSPEFYKSILGTLKVGAAFCPIDPSMPPSRIAYMLRELQAKIVLVNNSSEKCIAPLLSSEYLDVQVVNISTTFDDVDPEEYYRSRLDDSITAYRIFTSGTTGRPKAVEVEVRNAVQTILASKDFVPYHARTRLLQYASPSFDMSIYDCFFAWSFGLTLCAADQRTLITDLELVINKFEATLLDLTPSVASTIRHVNVPSVECLYCIGEILPQNIVDEWDGACVNSYGPTEASMCCTITPTSKATRSTIIGRPFPTVSFYILNPATRDILPFLSCGELCIGGYQIARGYYRKEALTADKFILLPGGDTLVFRTGDLARMQEDGSVEFLGRKDDQVKLRGVRIELQEIDSVIRMQAENNDLFNGVCTLILRPPTDESRPQVVSFIALKTADGPGCRVLKITESIDRLLGIARDACESFLPDYMVPTAIIPISRVPLSTAGKVSKAHLQIAYNEFSVASKSTEGTAVDNFSRIQAQIRDVFAEVSGVPPCDIRLDTTLYQLGMDSISAVQIASQLNRSGLHCTAIDVVKGLTIERLAGVVKFESRTKAEDIAGIFDSQCRPRLVEEFGLAVTGISHVYPCTHTQEGILSQFQASAGQLYFNHIVFEIPETLRYDQLFEAWLSVVHKYDILRTGFWELDREMGTSYAQLIYSVPEFNWIRSTSDNLAQFVDERVREYSQYSLSHLHLPQMFLEYIDSRVGEARYLLMAANHAIFDAMSLDVILSDVSDLLTDVGLNERDSSYKDVLNDILRLQSLATSDSGGQFWKKSLGTASVTRMPNLNPFRIDVLDRKTVERQLSLTYEQLQKLCAKLNVSVQSAGAATWAKLLSTYVGEPEIIFGLVLSGQTGIESASFSLFPCLTTLPFRVRVSGLNSELLHDVDQQASAILEYQHTPYKFIRDIIGMQESLYDSVFLYQKVPGHSNKSFPWRRRFDQAITEYTCSLEMEPLGNGTVISRVHVNQSVIPTEQAGIILQQFDAILCELLTVPHRSCLHLELPIDMLSIMPPRLDQIPSDVKLLHEFVERQARLTPEDIALEFATVIEEGRVEMNRWSYIELNRQANKVANYILSTYVVRPNDNIATCFEKSPEASFALLGVLKAGCSFLAIDVAAPMDRKRFIVDDSDAKCILTHDVLLEMLETKELKLPIVSVTSQAVSKSPDTPPSVHLQPENLCYCLYTSGSTGSPKGCILTHENAVQGMLAFQRQFDGTWTKGSRFLQFASFHFDVSVLEQFWSWSVGITVSSAPRDLILKDLSLTIRALGITHVDLTPSLAALLKPADVPSLCNGLFVTGGDLLNQEVLNTWGDMKVIYNAYGPTEVTIGCTMRKQAPKYIRPSNIGEQFDNVGTVVVFPSTDVAVPRGAIGELCAYGKLVGNGYINRPDLTAQNFVHNDKLGTKMYRTGDMVRLLPDMSFDFVGRKDTQAKLRGQRLEIGEINSVIRQSSEHIREVATLILKRSAHHRDQLVSFVVMSTDSSDEGLIPASPTTNSTVLSVFEFCKSKLPAYMVPTFILPLRKIPLSVNNKIDSKALAKLYTEATPEGLRYCSQRSLCHESLNTIELELRDQISALLDPGAPSIWRSTTFFELGFDSISLVGLLKRLRKKYSKLTLSTLMRFPSIEFLAKHILQDDGSVNHEVHEPQQYQFLNYHDQAYCELDLQADDIEYIIPCTPLQEGIIARALSSENDMLYFSKFFFELYEGVDTSRLRQCWNAVVHQNQALRASFFQSELGVAQVILKDWTPVWLDNTNAVGDYRQLASNLLREHWKNVKLSRPPLIFSVMSTGQSEILFMGIFHALYDAISMRTILDDVIKLYFYVGVPSRPSFVEAIYRIQSSVDLTGAKAFWTENFACIDLQPSPKLQSSAATSAMIHRICSLPYTEIQEGARLLRCTPQVLLQTAFAVTLSQLQGTAVSFGIVVSGRSFHDLDNVVGPLFNTLPLAIDLAAYRSYRDIVCCLQQYSALIMDYMHTPLRMIRKCLNISAETDLFNALFVFQNKSVSEIEDSLWRSIPSNDYISDFYISLEVEYSREIVNLTLGYLRSFIDDKSAQLFLECVELTVNEIICEPDSVVGISCALKQVHSGTQARTSLQLPHIETVDPVVLEKLRQAVADIARIEKTDVQDEVSIFHYGLDSIDSIRLSASLGRDAINLPLSTILRHPSIRSMARALVNPPDQRLAGEDSSDNISVKSALQLSAPLIAEECEDVYNCTPMQDGILTEFLSSENALYVNHDVLLVHDHVDFDRLKHALLTTLDANAIFRSKFVALDTLLVNSTSHFGMAVLKAATKGFAYQTVHDATWTAEVQSIIDRISRIIDPFLGPPVHLQIIESETKRAIMLSLSHALYDGHSIGLFFKDVYEAYERSQPILRPDFRPLLCRIIAGSQGEYHIGYWRAQLAGSSIDDFPDLDPITNAIDRSTLVRRAEISSKIGPQELSVFAKRIGVTFQTIGQTCWAVLLSYYLGLSEVVFGTVLSGRTTEDDEQVQFPSMVTVPTRASIWGDFSSMLRRMQDYVNGSRDHQYTRLSSIFQAVSSGRKLFHTLFIYQIREESKYNLWKSIGGWSVVEYSVAIEFEQTADSMTWRVAAKASKVGQKSADALVQQLDAILLQMLQSPESCSYCGSLNIDGGLSLFSLVEVSYGELRQMINDKMMDGSNVIESYATQEHLQVCVAEDKTRIALRGCVGELCVVQHESNELKLVPCGVRARILATGELKYEGLVRDIVKFDGQTLDLERVSRAVCGASAEIAESRSVIARTADQDIIVTFIVGNSDQAGIVSTAFRNARKSLHERVLPSFIIPLRSTVLTVKDLYNDNMLLNMFLNMEAKALEPFTLAGSCSGQWNPLERSLQKVLSLVSGIDEAHIQKTDSIFHLGLDSISCIQLSNLLRSDNIFLSVSEIVACESLESMAQLAEQHQTNSAGTTIAAAPEVCFLQNLDIERLASKYGFTDDMVQAVLPATPGQVYMLSAWQTSQNVLFMPTFCYYSDIDLDESAIEFAWNRLVDNLPILRTTFVATDSVDFPILQIILKPNYVPCTISFSSRFDSQSNAAFETLPVHLHVSGRKIYVTIHHALYDAGSLRVTLAGLSDLCQDGTKSEIFWSNATRDEFIFKAIGNVECKREFWSSQLREASTVEHTQYNYPRYTQFRQDCLASAPKISSYCRRLGFGVSSLLFAAYAIVYHREVLRSSSHEVTFGVYNSGRMENIAGLSDLPYPTLSIHPVAVWIKPSLRVLAQDIHNTMLQINKESRSQVSLFDIKRWTGVSINSTVNFLQGVQQKIGIFNQVTDDSLDVNGPCYNSNRLNRMIEDNLAKNAVNVNLDVEFSLADDKLNIGVFYRKEALDGCDGKDIIASIAEILENELT</sequence>
<dbReference type="SMART" id="SM00823">
    <property type="entry name" value="PKS_PP"/>
    <property type="match status" value="6"/>
</dbReference>
<keyword evidence="7" id="KW-1185">Reference proteome</keyword>
<dbReference type="InterPro" id="IPR000873">
    <property type="entry name" value="AMP-dep_synth/lig_dom"/>
</dbReference>
<organism evidence="6 7">
    <name type="scientific">Lipomyces tetrasporus</name>
    <dbReference type="NCBI Taxonomy" id="54092"/>
    <lineage>
        <taxon>Eukaryota</taxon>
        <taxon>Fungi</taxon>
        <taxon>Dikarya</taxon>
        <taxon>Ascomycota</taxon>
        <taxon>Saccharomycotina</taxon>
        <taxon>Lipomycetes</taxon>
        <taxon>Lipomycetales</taxon>
        <taxon>Lipomycetaceae</taxon>
        <taxon>Lipomyces</taxon>
    </lineage>
</organism>
<evidence type="ECO:0000256" key="3">
    <source>
        <dbReference type="ARBA" id="ARBA00022553"/>
    </source>
</evidence>
<dbReference type="PROSITE" id="PS00455">
    <property type="entry name" value="AMP_BINDING"/>
    <property type="match status" value="1"/>
</dbReference>
<protein>
    <recommendedName>
        <fullName evidence="5">Carrier domain-containing protein</fullName>
    </recommendedName>
</protein>
<accession>A0AAD7QMW6</accession>
<dbReference type="InterPro" id="IPR009081">
    <property type="entry name" value="PP-bd_ACP"/>
</dbReference>
<dbReference type="NCBIfam" id="TIGR01733">
    <property type="entry name" value="AA-adenyl-dom"/>
    <property type="match status" value="3"/>
</dbReference>
<dbReference type="FunFam" id="3.30.300.30:FF:000033">
    <property type="entry name" value="Nonribosomal siderophore peptide synthase SidC"/>
    <property type="match status" value="1"/>
</dbReference>
<dbReference type="Gene3D" id="3.30.559.30">
    <property type="entry name" value="Nonribosomal peptide synthetase, condensation domain"/>
    <property type="match status" value="6"/>
</dbReference>